<dbReference type="SUPFAM" id="SSF55129">
    <property type="entry name" value="Ribosomal protein L30p/L7e"/>
    <property type="match status" value="1"/>
</dbReference>
<comment type="subunit">
    <text evidence="2">Part of the 50S ribosomal subunit.</text>
</comment>
<evidence type="ECO:0000256" key="3">
    <source>
        <dbReference type="ARBA" id="ARBA00022980"/>
    </source>
</evidence>
<dbReference type="KEGG" id="schv:BRCON_0405"/>
<evidence type="ECO:0000259" key="6">
    <source>
        <dbReference type="Pfam" id="PF00327"/>
    </source>
</evidence>
<dbReference type="GO" id="GO:0022625">
    <property type="term" value="C:cytosolic large ribosomal subunit"/>
    <property type="evidence" value="ECO:0007669"/>
    <property type="project" value="TreeGrafter"/>
</dbReference>
<name>A0A2Z4Y386_SUMC1</name>
<dbReference type="HAMAP" id="MF_01371_B">
    <property type="entry name" value="Ribosomal_uL30_B"/>
    <property type="match status" value="1"/>
</dbReference>
<comment type="similarity">
    <text evidence="1">Belongs to the universal ribosomal protein uL30 family.</text>
</comment>
<dbReference type="Proteomes" id="UP000262583">
    <property type="component" value="Chromosome"/>
</dbReference>
<feature type="domain" description="Large ribosomal subunit protein uL30-like ferredoxin-like fold" evidence="6">
    <location>
        <begin position="5"/>
        <end position="54"/>
    </location>
</feature>
<organism evidence="7 8">
    <name type="scientific">Sumerlaea chitinivorans</name>
    <dbReference type="NCBI Taxonomy" id="2250252"/>
    <lineage>
        <taxon>Bacteria</taxon>
        <taxon>Candidatus Sumerlaeota</taxon>
        <taxon>Candidatus Sumerlaeia</taxon>
        <taxon>Candidatus Sumerlaeales</taxon>
        <taxon>Candidatus Sumerlaeaceae</taxon>
        <taxon>Candidatus Sumerlaea</taxon>
    </lineage>
</organism>
<evidence type="ECO:0000256" key="2">
    <source>
        <dbReference type="ARBA" id="ARBA00011838"/>
    </source>
</evidence>
<dbReference type="GO" id="GO:0006412">
    <property type="term" value="P:translation"/>
    <property type="evidence" value="ECO:0007669"/>
    <property type="project" value="InterPro"/>
</dbReference>
<dbReference type="PANTHER" id="PTHR15892">
    <property type="entry name" value="MITOCHONDRIAL RIBOSOMAL PROTEIN L30"/>
    <property type="match status" value="1"/>
</dbReference>
<gene>
    <name evidence="7" type="ORF">BRCON_0405</name>
</gene>
<keyword evidence="3" id="KW-0689">Ribosomal protein</keyword>
<dbReference type="CDD" id="cd01658">
    <property type="entry name" value="Ribosomal_L30"/>
    <property type="match status" value="1"/>
</dbReference>
<evidence type="ECO:0000256" key="4">
    <source>
        <dbReference type="ARBA" id="ARBA00023274"/>
    </source>
</evidence>
<dbReference type="PANTHER" id="PTHR15892:SF2">
    <property type="entry name" value="LARGE RIBOSOMAL SUBUNIT PROTEIN UL30M"/>
    <property type="match status" value="1"/>
</dbReference>
<dbReference type="AlphaFoldDB" id="A0A2Z4Y386"/>
<dbReference type="Gene3D" id="3.30.1390.20">
    <property type="entry name" value="Ribosomal protein L30, ferredoxin-like fold domain"/>
    <property type="match status" value="1"/>
</dbReference>
<dbReference type="Pfam" id="PF00327">
    <property type="entry name" value="Ribosomal_L30"/>
    <property type="match status" value="1"/>
</dbReference>
<accession>A0A2Z4Y386</accession>
<keyword evidence="4" id="KW-0687">Ribonucleoprotein</keyword>
<evidence type="ECO:0000256" key="1">
    <source>
        <dbReference type="ARBA" id="ARBA00007594"/>
    </source>
</evidence>
<dbReference type="InterPro" id="IPR005996">
    <property type="entry name" value="Ribosomal_uL30_bac-type"/>
</dbReference>
<dbReference type="PIRSF" id="PIRSF002211">
    <property type="entry name" value="Ribosomal_L30_bac-type"/>
    <property type="match status" value="1"/>
</dbReference>
<evidence type="ECO:0000313" key="8">
    <source>
        <dbReference type="Proteomes" id="UP000262583"/>
    </source>
</evidence>
<dbReference type="InterPro" id="IPR036919">
    <property type="entry name" value="Ribo_uL30_ferredoxin-like_sf"/>
</dbReference>
<dbReference type="NCBIfam" id="TIGR01308">
    <property type="entry name" value="rpmD_bact"/>
    <property type="match status" value="1"/>
</dbReference>
<dbReference type="GO" id="GO:0003735">
    <property type="term" value="F:structural constituent of ribosome"/>
    <property type="evidence" value="ECO:0007669"/>
    <property type="project" value="InterPro"/>
</dbReference>
<sequence>MTEKVKVTWVKSGINRLRHHRRTLRALGFTHLNQTKVHTLTPQIKGMLDQVGYLCKIEKVEEQ</sequence>
<dbReference type="EMBL" id="CP030759">
    <property type="protein sequence ID" value="AXA35182.1"/>
    <property type="molecule type" value="Genomic_DNA"/>
</dbReference>
<evidence type="ECO:0000313" key="7">
    <source>
        <dbReference type="EMBL" id="AXA35182.1"/>
    </source>
</evidence>
<proteinExistence type="inferred from homology"/>
<protein>
    <recommendedName>
        <fullName evidence="5">50S ribosomal protein L30</fullName>
    </recommendedName>
</protein>
<evidence type="ECO:0000256" key="5">
    <source>
        <dbReference type="ARBA" id="ARBA00035492"/>
    </source>
</evidence>
<dbReference type="InterPro" id="IPR016082">
    <property type="entry name" value="Ribosomal_uL30_ferredoxin-like"/>
</dbReference>
<reference evidence="7 8" key="1">
    <citation type="submission" date="2018-05" db="EMBL/GenBank/DDBJ databases">
        <title>A metagenomic window into the 2 km-deep terrestrial subsurface aquifer revealed taxonomically and functionally diverse microbial community comprising novel uncultured bacterial lineages.</title>
        <authorList>
            <person name="Kadnikov V.V."/>
            <person name="Mardanov A.V."/>
            <person name="Beletsky A.V."/>
            <person name="Banks D."/>
            <person name="Pimenov N.V."/>
            <person name="Frank Y.A."/>
            <person name="Karnachuk O.V."/>
            <person name="Ravin N.V."/>
        </authorList>
    </citation>
    <scope>NUCLEOTIDE SEQUENCE [LARGE SCALE GENOMIC DNA]</scope>
    <source>
        <strain evidence="7">BY</strain>
    </source>
</reference>